<organism evidence="1 2">
    <name type="scientific">Paraglaciecola psychrophila 170</name>
    <dbReference type="NCBI Taxonomy" id="1129794"/>
    <lineage>
        <taxon>Bacteria</taxon>
        <taxon>Pseudomonadati</taxon>
        <taxon>Pseudomonadota</taxon>
        <taxon>Gammaproteobacteria</taxon>
        <taxon>Alteromonadales</taxon>
        <taxon>Alteromonadaceae</taxon>
        <taxon>Paraglaciecola</taxon>
    </lineage>
</organism>
<dbReference type="PANTHER" id="PTHR35404:SF8">
    <property type="entry name" value="TRANSPOSASE OF TN10"/>
    <property type="match status" value="1"/>
</dbReference>
<name>K7AC68_9ALTE</name>
<protein>
    <submittedName>
        <fullName evidence="1">Transposase, IS4 family protein</fullName>
    </submittedName>
</protein>
<dbReference type="AlphaFoldDB" id="K7AC68"/>
<evidence type="ECO:0000313" key="2">
    <source>
        <dbReference type="Proteomes" id="UP000011864"/>
    </source>
</evidence>
<dbReference type="PATRIC" id="fig|1129794.4.peg.4675"/>
<reference evidence="1 2" key="1">
    <citation type="journal article" date="2013" name="Genome Announc.">
        <title>Complete Genome Sequence of Glaciecola psychrophila Strain 170T.</title>
        <authorList>
            <person name="Yin J."/>
            <person name="Chen J."/>
            <person name="Liu G."/>
            <person name="Yu Y."/>
            <person name="Song L."/>
            <person name="Wang X."/>
            <person name="Qu X."/>
        </authorList>
    </citation>
    <scope>NUCLEOTIDE SEQUENCE [LARGE SCALE GENOMIC DNA]</scope>
    <source>
        <strain evidence="1 2">170</strain>
    </source>
</reference>
<evidence type="ECO:0000313" key="1">
    <source>
        <dbReference type="EMBL" id="AGH46795.1"/>
    </source>
</evidence>
<accession>K7AC68</accession>
<dbReference type="STRING" id="1129794.C427_4696"/>
<dbReference type="Proteomes" id="UP000011864">
    <property type="component" value="Chromosome"/>
</dbReference>
<dbReference type="EMBL" id="CP003837">
    <property type="protein sequence ID" value="AGH46795.1"/>
    <property type="molecule type" value="Genomic_DNA"/>
</dbReference>
<proteinExistence type="predicted"/>
<dbReference type="OrthoDB" id="6140187at2"/>
<dbReference type="PANTHER" id="PTHR35404">
    <property type="entry name" value="TRANSPOSASE OF TN10"/>
    <property type="match status" value="1"/>
</dbReference>
<dbReference type="HOGENOM" id="CLU_1309151_0_0_6"/>
<dbReference type="KEGG" id="gps:C427_4696"/>
<keyword evidence="2" id="KW-1185">Reference proteome</keyword>
<sequence length="210" mass="23448">MTFGDPIIRQNSQSIDAMNVNSILNNTLSLVTPNMHKVRRIALSACVHSLLTGNCATVTSMGRGIDSKAHEKHSIKRADRLCSNTNLSVESYAIYASICKRFGRISTRPVILVDWSDLDKYGHHFLLRASLAFDGRSITLYQEVHSIKTKEKRATHNRFLTRLKALMGDKVNPIIVTDAEELSGSNYRGQNKVKLTLTPPPSCGVHNKWT</sequence>
<dbReference type="eggNOG" id="COG3385">
    <property type="taxonomic scope" value="Bacteria"/>
</dbReference>
<gene>
    <name evidence="1" type="ORF">C427_4696</name>
</gene>
<dbReference type="InterPro" id="IPR012337">
    <property type="entry name" value="RNaseH-like_sf"/>
</dbReference>
<dbReference type="SUPFAM" id="SSF53098">
    <property type="entry name" value="Ribonuclease H-like"/>
    <property type="match status" value="1"/>
</dbReference>
<dbReference type="RefSeq" id="WP_007642355.1">
    <property type="nucleotide sequence ID" value="NC_020514.1"/>
</dbReference>